<dbReference type="PANTHER" id="PTHR30204:SF69">
    <property type="entry name" value="MERR-FAMILY TRANSCRIPTIONAL REGULATOR"/>
    <property type="match status" value="1"/>
</dbReference>
<evidence type="ECO:0000256" key="5">
    <source>
        <dbReference type="ARBA" id="ARBA00022989"/>
    </source>
</evidence>
<gene>
    <name evidence="12" type="ORF">INF30_10160</name>
</gene>
<dbReference type="InterPro" id="IPR003838">
    <property type="entry name" value="ABC3_permease_C"/>
</dbReference>
<dbReference type="SMART" id="SM00422">
    <property type="entry name" value="HTH_MERR"/>
    <property type="match status" value="1"/>
</dbReference>
<reference evidence="12 13" key="1">
    <citation type="submission" date="2020-10" db="EMBL/GenBank/DDBJ databases">
        <title>ChiBAC.</title>
        <authorList>
            <person name="Zenner C."/>
            <person name="Hitch T.C.A."/>
            <person name="Clavel T."/>
        </authorList>
    </citation>
    <scope>NUCLEOTIDE SEQUENCE [LARGE SCALE GENOMIC DNA]</scope>
    <source>
        <strain evidence="12 13">DSM 108991</strain>
    </source>
</reference>
<evidence type="ECO:0000256" key="1">
    <source>
        <dbReference type="ARBA" id="ARBA00004651"/>
    </source>
</evidence>
<dbReference type="Gene3D" id="1.10.1660.10">
    <property type="match status" value="1"/>
</dbReference>
<protein>
    <submittedName>
        <fullName evidence="12">MerR family transcriptional regulator</fullName>
    </submittedName>
</protein>
<dbReference type="InterPro" id="IPR009061">
    <property type="entry name" value="DNA-bd_dom_put_sf"/>
</dbReference>
<feature type="transmembrane region" description="Helical" evidence="10">
    <location>
        <begin position="514"/>
        <end position="537"/>
    </location>
</feature>
<organism evidence="12 13">
    <name type="scientific">Claveliimonas monacensis</name>
    <dbReference type="NCBI Taxonomy" id="2779351"/>
    <lineage>
        <taxon>Bacteria</taxon>
        <taxon>Bacillati</taxon>
        <taxon>Bacillota</taxon>
        <taxon>Clostridia</taxon>
        <taxon>Lachnospirales</taxon>
        <taxon>Lachnospiraceae</taxon>
        <taxon>Claveliimonas</taxon>
    </lineage>
</organism>
<keyword evidence="2" id="KW-1003">Cell membrane</keyword>
<keyword evidence="3" id="KW-0678">Repressor</keyword>
<feature type="transmembrane region" description="Helical" evidence="10">
    <location>
        <begin position="558"/>
        <end position="585"/>
    </location>
</feature>
<evidence type="ECO:0000256" key="2">
    <source>
        <dbReference type="ARBA" id="ARBA00022475"/>
    </source>
</evidence>
<dbReference type="EMBL" id="JADCKL010000008">
    <property type="protein sequence ID" value="MBE5063625.1"/>
    <property type="molecule type" value="Genomic_DNA"/>
</dbReference>
<dbReference type="CDD" id="cd01106">
    <property type="entry name" value="HTH_TipAL-Mta"/>
    <property type="match status" value="1"/>
</dbReference>
<keyword evidence="9" id="KW-0804">Transcription</keyword>
<dbReference type="InterPro" id="IPR047057">
    <property type="entry name" value="MerR_fam"/>
</dbReference>
<dbReference type="Pfam" id="PF02687">
    <property type="entry name" value="FtsX"/>
    <property type="match status" value="1"/>
</dbReference>
<dbReference type="InterPro" id="IPR000551">
    <property type="entry name" value="MerR-type_HTH_dom"/>
</dbReference>
<keyword evidence="6" id="KW-0805">Transcription regulation</keyword>
<keyword evidence="13" id="KW-1185">Reference proteome</keyword>
<evidence type="ECO:0000256" key="4">
    <source>
        <dbReference type="ARBA" id="ARBA00022692"/>
    </source>
</evidence>
<evidence type="ECO:0000256" key="6">
    <source>
        <dbReference type="ARBA" id="ARBA00023015"/>
    </source>
</evidence>
<comment type="caution">
    <text evidence="12">The sequence shown here is derived from an EMBL/GenBank/DDBJ whole genome shotgun (WGS) entry which is preliminary data.</text>
</comment>
<keyword evidence="5 10" id="KW-1133">Transmembrane helix</keyword>
<dbReference type="PANTHER" id="PTHR30204">
    <property type="entry name" value="REDOX-CYCLING DRUG-SENSING TRANSCRIPTIONAL ACTIVATOR SOXR"/>
    <property type="match status" value="1"/>
</dbReference>
<evidence type="ECO:0000256" key="3">
    <source>
        <dbReference type="ARBA" id="ARBA00022491"/>
    </source>
</evidence>
<feature type="transmembrane region" description="Helical" evidence="10">
    <location>
        <begin position="591"/>
        <end position="614"/>
    </location>
</feature>
<evidence type="ECO:0000313" key="13">
    <source>
        <dbReference type="Proteomes" id="UP000758652"/>
    </source>
</evidence>
<keyword evidence="8 10" id="KW-0472">Membrane</keyword>
<evidence type="ECO:0000256" key="7">
    <source>
        <dbReference type="ARBA" id="ARBA00023125"/>
    </source>
</evidence>
<evidence type="ECO:0000256" key="9">
    <source>
        <dbReference type="ARBA" id="ARBA00023163"/>
    </source>
</evidence>
<name>A0ABR9RKY2_9FIRM</name>
<evidence type="ECO:0000256" key="10">
    <source>
        <dbReference type="SAM" id="Phobius"/>
    </source>
</evidence>
<keyword evidence="7" id="KW-0238">DNA-binding</keyword>
<dbReference type="Proteomes" id="UP000758652">
    <property type="component" value="Unassembled WGS sequence"/>
</dbReference>
<sequence>MNTQQVEQMTGISRQNIRYYEKEGLLSPKRDEGNGYRIYSREDVEILKRVKMLRMLGMQLDVIRSVLHGEESLEEAVVRQRERLLEHQKQLKAAADMCEKIRRMGEKDLDVDACLEQMEAMERQGGMFARFRDDYKKAAEWEDKKEFSFYVDANIKTKEEILRSVWEYGQTHGMELQKVHGREEALFLADGQMYRAACLRLRPRERGKEEETKRRALIVCRRCTREKRTGRVRFLQAVHIVLRNIRRQKKRSALQVLVCMAAVCFGMLYQDNIDGSRQQLAELDEIYTVSGEVWNYNGSMNSGLRIAGKYADALRESPYLGEMEEKVDLNAVLLGEQEEVPAQAAGINCLAAGELEPGDVTWEDEGESLDGTWCVMDKTFMEKRGLELGDQVTAEISGYQEDEMAVVLLTVPLCTVKLEIAGYADLAAEDVLCPLSEARQWFDDGGVEYMPSRMRFEIKDAGKLNAFKKEMDEAGFMEVTAGFGATGIYKGNALVVDDRAYVEAARSIEKNIRFLMAFYPLVLALMMVTGYIVSCLVMQDRRMELAVMRALGTGRRRVFLQIFSEHVLMAAAGCACGALVCLAAGTGSPGAFFRVAGAFLLCYSAGACVSLAVAGRFSVIAALMGKE</sequence>
<dbReference type="RefSeq" id="WP_226395120.1">
    <property type="nucleotide sequence ID" value="NZ_JADCKL010000008.1"/>
</dbReference>
<feature type="domain" description="HTH merR-type" evidence="11">
    <location>
        <begin position="1"/>
        <end position="69"/>
    </location>
</feature>
<dbReference type="Pfam" id="PF13411">
    <property type="entry name" value="MerR_1"/>
    <property type="match status" value="1"/>
</dbReference>
<evidence type="ECO:0000313" key="12">
    <source>
        <dbReference type="EMBL" id="MBE5063625.1"/>
    </source>
</evidence>
<keyword evidence="4 10" id="KW-0812">Transmembrane</keyword>
<evidence type="ECO:0000256" key="8">
    <source>
        <dbReference type="ARBA" id="ARBA00023136"/>
    </source>
</evidence>
<accession>A0ABR9RKY2</accession>
<comment type="subcellular location">
    <subcellularLocation>
        <location evidence="1">Cell membrane</location>
        <topology evidence="1">Multi-pass membrane protein</topology>
    </subcellularLocation>
</comment>
<proteinExistence type="predicted"/>
<dbReference type="PROSITE" id="PS50937">
    <property type="entry name" value="HTH_MERR_2"/>
    <property type="match status" value="1"/>
</dbReference>
<evidence type="ECO:0000259" key="11">
    <source>
        <dbReference type="PROSITE" id="PS50937"/>
    </source>
</evidence>
<dbReference type="SUPFAM" id="SSF46955">
    <property type="entry name" value="Putative DNA-binding domain"/>
    <property type="match status" value="1"/>
</dbReference>